<dbReference type="PANTHER" id="PTHR37937:SF1">
    <property type="entry name" value="CONJUGATIVE TRANSFER: DNA TRANSPORT"/>
    <property type="match status" value="1"/>
</dbReference>
<organism evidence="7 8">
    <name type="scientific">Schaedlerella arabinosiphila</name>
    <dbReference type="NCBI Taxonomy" id="2044587"/>
    <lineage>
        <taxon>Bacteria</taxon>
        <taxon>Bacillati</taxon>
        <taxon>Bacillota</taxon>
        <taxon>Clostridia</taxon>
        <taxon>Lachnospirales</taxon>
        <taxon>Lachnospiraceae</taxon>
        <taxon>Schaedlerella</taxon>
    </lineage>
</organism>
<dbReference type="InterPro" id="IPR003688">
    <property type="entry name" value="TraG/VirD4"/>
</dbReference>
<dbReference type="InterPro" id="IPR051539">
    <property type="entry name" value="T4SS-coupling_protein"/>
</dbReference>
<evidence type="ECO:0000313" key="8">
    <source>
        <dbReference type="Proteomes" id="UP000274920"/>
    </source>
</evidence>
<protein>
    <recommendedName>
        <fullName evidence="9">Type IV secretory system conjugative DNA transfer family protein</fullName>
    </recommendedName>
</protein>
<dbReference type="CDD" id="cd01127">
    <property type="entry name" value="TrwB_TraG_TraD_VirD4"/>
    <property type="match status" value="1"/>
</dbReference>
<dbReference type="Proteomes" id="UP000274920">
    <property type="component" value="Unassembled WGS sequence"/>
</dbReference>
<evidence type="ECO:0000256" key="3">
    <source>
        <dbReference type="ARBA" id="ARBA00022475"/>
    </source>
</evidence>
<evidence type="ECO:0000256" key="2">
    <source>
        <dbReference type="ARBA" id="ARBA00008806"/>
    </source>
</evidence>
<evidence type="ECO:0000256" key="6">
    <source>
        <dbReference type="ARBA" id="ARBA00023136"/>
    </source>
</evidence>
<evidence type="ECO:0000256" key="5">
    <source>
        <dbReference type="ARBA" id="ARBA00022989"/>
    </source>
</evidence>
<dbReference type="Gene3D" id="3.40.50.300">
    <property type="entry name" value="P-loop containing nucleotide triphosphate hydrolases"/>
    <property type="match status" value="1"/>
</dbReference>
<comment type="caution">
    <text evidence="7">The sequence shown here is derived from an EMBL/GenBank/DDBJ whole genome shotgun (WGS) entry which is preliminary data.</text>
</comment>
<keyword evidence="8" id="KW-1185">Reference proteome</keyword>
<keyword evidence="5" id="KW-1133">Transmembrane helix</keyword>
<keyword evidence="3" id="KW-1003">Cell membrane</keyword>
<dbReference type="InterPro" id="IPR027417">
    <property type="entry name" value="P-loop_NTPase"/>
</dbReference>
<dbReference type="Pfam" id="PF02534">
    <property type="entry name" value="T4SS-DNA_transf"/>
    <property type="match status" value="1"/>
</dbReference>
<dbReference type="RefSeq" id="WP_125130198.1">
    <property type="nucleotide sequence ID" value="NZ_RHJS01000002.1"/>
</dbReference>
<reference evidence="7" key="1">
    <citation type="submission" date="2018-10" db="EMBL/GenBank/DDBJ databases">
        <title>Schaedlerella arabinophila gen. nov. sp. nov., isolated from the mouse intestinal tract and comparative analysis with the genome of the closely related altered Schaedler flora strain ASF502.</title>
        <authorList>
            <person name="Miyake S."/>
            <person name="Soh M."/>
            <person name="Seedorf H."/>
        </authorList>
    </citation>
    <scope>NUCLEOTIDE SEQUENCE [LARGE SCALE GENOMIC DNA]</scope>
    <source>
        <strain evidence="7">DSM 106076</strain>
    </source>
</reference>
<comment type="subcellular location">
    <subcellularLocation>
        <location evidence="1">Cell membrane</location>
        <topology evidence="1">Multi-pass membrane protein</topology>
    </subcellularLocation>
</comment>
<gene>
    <name evidence="7" type="ORF">EBB54_29050</name>
</gene>
<evidence type="ECO:0000256" key="1">
    <source>
        <dbReference type="ARBA" id="ARBA00004651"/>
    </source>
</evidence>
<dbReference type="NCBIfam" id="NF045973">
    <property type="entry name" value="conju_CD1115"/>
    <property type="match status" value="1"/>
</dbReference>
<sequence length="423" mass="47661">MNTTTNTRYGKRILASNVEITNDTCISGCNNNDIVCGNSGSGKTGGYVIPNIQNIDGSLIVSDTKRQLEHRFREELEEKGYRVYTLDFVDPEASYGYNPMSFIRQDSDGNYCEQDILSLARLLCPMGSFSEPIWDLSAASYTAFLIAYCLDTEPPENRNLIRVGELHRQFIQPNNELIFMEWASEHPDSLAAKKYFEISANKNADKMFYSTIGFVNVNLEPYSFKEAKCIFANEDSFDISELGFRKTVLFLNVSDTDRTFDQIVNIFYTQALQVLCANADFSEDGKLPVPVRIIMDDFASSTVIPDFDKIISVIRSRDISVSLIIQSLSQLESMYTPAISRTIINNCDHILYLGNQDMNTACYIAARAGKTPEAILSKPRDKAILITSGEKARLVDKIIPYSTVTDIKKKEETEEINLESLFD</sequence>
<proteinExistence type="inferred from homology"/>
<evidence type="ECO:0000256" key="4">
    <source>
        <dbReference type="ARBA" id="ARBA00022692"/>
    </source>
</evidence>
<dbReference type="GO" id="GO:0005886">
    <property type="term" value="C:plasma membrane"/>
    <property type="evidence" value="ECO:0007669"/>
    <property type="project" value="UniProtKB-SubCell"/>
</dbReference>
<dbReference type="EMBL" id="RHJS01000002">
    <property type="protein sequence ID" value="RRK34932.1"/>
    <property type="molecule type" value="Genomic_DNA"/>
</dbReference>
<evidence type="ECO:0008006" key="9">
    <source>
        <dbReference type="Google" id="ProtNLM"/>
    </source>
</evidence>
<dbReference type="PANTHER" id="PTHR37937">
    <property type="entry name" value="CONJUGATIVE TRANSFER: DNA TRANSPORT"/>
    <property type="match status" value="1"/>
</dbReference>
<evidence type="ECO:0000313" key="7">
    <source>
        <dbReference type="EMBL" id="RRK34932.1"/>
    </source>
</evidence>
<comment type="similarity">
    <text evidence="2">Belongs to the VirD4/TraG family.</text>
</comment>
<dbReference type="SUPFAM" id="SSF52540">
    <property type="entry name" value="P-loop containing nucleoside triphosphate hydrolases"/>
    <property type="match status" value="1"/>
</dbReference>
<dbReference type="AlphaFoldDB" id="A0A3R8JT26"/>
<keyword evidence="4" id="KW-0812">Transmembrane</keyword>
<name>A0A3R8JT26_9FIRM</name>
<keyword evidence="6" id="KW-0472">Membrane</keyword>
<accession>A0A3R8JT26</accession>